<dbReference type="Pfam" id="PF07596">
    <property type="entry name" value="SBP_bac_10"/>
    <property type="match status" value="1"/>
</dbReference>
<dbReference type="Proteomes" id="UP000094828">
    <property type="component" value="Unassembled WGS sequence"/>
</dbReference>
<comment type="caution">
    <text evidence="3">The sequence shown here is derived from an EMBL/GenBank/DDBJ whole genome shotgun (WGS) entry which is preliminary data.</text>
</comment>
<keyword evidence="1" id="KW-0812">Transmembrane</keyword>
<evidence type="ECO:0000259" key="2">
    <source>
        <dbReference type="Pfam" id="PF07596"/>
    </source>
</evidence>
<dbReference type="InterPro" id="IPR012902">
    <property type="entry name" value="N_methyl_site"/>
</dbReference>
<keyword evidence="4" id="KW-1185">Reference proteome</keyword>
<dbReference type="SUPFAM" id="SSF54523">
    <property type="entry name" value="Pili subunits"/>
    <property type="match status" value="1"/>
</dbReference>
<keyword evidence="1" id="KW-0472">Membrane</keyword>
<dbReference type="STRING" id="1841610.A6X21_21645"/>
<dbReference type="NCBIfam" id="TIGR04294">
    <property type="entry name" value="pre_pil_HX9DG"/>
    <property type="match status" value="1"/>
</dbReference>
<dbReference type="InterPro" id="IPR011453">
    <property type="entry name" value="DUF1559"/>
</dbReference>
<dbReference type="AlphaFoldDB" id="A0A1C3EFX4"/>
<name>A0A1C3EFX4_9PLAN</name>
<dbReference type="InterPro" id="IPR045584">
    <property type="entry name" value="Pilin-like"/>
</dbReference>
<dbReference type="PANTHER" id="PTHR30093">
    <property type="entry name" value="GENERAL SECRETION PATHWAY PROTEIN G"/>
    <property type="match status" value="1"/>
</dbReference>
<accession>A0A1C3EFX4</accession>
<dbReference type="Gene3D" id="3.30.700.10">
    <property type="entry name" value="Glycoprotein, Type 4 Pilin"/>
    <property type="match status" value="1"/>
</dbReference>
<feature type="transmembrane region" description="Helical" evidence="1">
    <location>
        <begin position="58"/>
        <end position="79"/>
    </location>
</feature>
<dbReference type="InterPro" id="IPR027558">
    <property type="entry name" value="Pre_pil_HX9DG_C"/>
</dbReference>
<evidence type="ECO:0000256" key="1">
    <source>
        <dbReference type="SAM" id="Phobius"/>
    </source>
</evidence>
<reference evidence="3 4" key="1">
    <citation type="submission" date="2016-05" db="EMBL/GenBank/DDBJ databases">
        <title>Genomic and physiological characterization of Planctopirus sp. isolated from fresh water lake.</title>
        <authorList>
            <person name="Subhash Y."/>
            <person name="Ramana C."/>
        </authorList>
    </citation>
    <scope>NUCLEOTIDE SEQUENCE [LARGE SCALE GENOMIC DNA]</scope>
    <source>
        <strain evidence="3 4">JC280</strain>
    </source>
</reference>
<gene>
    <name evidence="3" type="ORF">A6X21_21645</name>
</gene>
<dbReference type="Pfam" id="PF07963">
    <property type="entry name" value="N_methyl"/>
    <property type="match status" value="1"/>
</dbReference>
<evidence type="ECO:0000313" key="4">
    <source>
        <dbReference type="Proteomes" id="UP000094828"/>
    </source>
</evidence>
<keyword evidence="1" id="KW-1133">Transmembrane helix</keyword>
<evidence type="ECO:0000313" key="3">
    <source>
        <dbReference type="EMBL" id="ODA32120.1"/>
    </source>
</evidence>
<dbReference type="NCBIfam" id="TIGR02532">
    <property type="entry name" value="IV_pilin_GFxxxE"/>
    <property type="match status" value="1"/>
</dbReference>
<proteinExistence type="predicted"/>
<organism evidence="3 4">
    <name type="scientific">Planctopirus hydrillae</name>
    <dbReference type="NCBI Taxonomy" id="1841610"/>
    <lineage>
        <taxon>Bacteria</taxon>
        <taxon>Pseudomonadati</taxon>
        <taxon>Planctomycetota</taxon>
        <taxon>Planctomycetia</taxon>
        <taxon>Planctomycetales</taxon>
        <taxon>Planctomycetaceae</taxon>
        <taxon>Planctopirus</taxon>
    </lineage>
</organism>
<dbReference type="EMBL" id="LYDR01000071">
    <property type="protein sequence ID" value="ODA32120.1"/>
    <property type="molecule type" value="Genomic_DNA"/>
</dbReference>
<protein>
    <recommendedName>
        <fullName evidence="2">DUF1559 domain-containing protein</fullName>
    </recommendedName>
</protein>
<feature type="domain" description="DUF1559" evidence="2">
    <location>
        <begin position="80"/>
        <end position="363"/>
    </location>
</feature>
<dbReference type="PANTHER" id="PTHR30093:SF2">
    <property type="entry name" value="TYPE II SECRETION SYSTEM PROTEIN H"/>
    <property type="match status" value="1"/>
</dbReference>
<sequence length="383" mass="41490">MRSPSNSSGYSFVKFAKALPGRLVPPGEQSLQGFQNFKGIKMHRVCHQARVIRRGFTLVELLVVVAIIAMLISLLLPAVQQAREAARRAQCQNNLKQIALAAFNFEETFGYLPPGYNAAGTEPSGNIISATGITGSRTGPFPHMLPFFDQGAVYNTINRNQIDPDVSTTTQTFWTNEATTRTAAFTRLPILICPSSTPNPYDSTLQVNTALITFRSTSGTAATFVANGTPVASTLGGQPARNLGRTSYAGVAGWAGFIEAPTLDKYKGVFFRRSKTKLRDITDGTTNTLLFGEVRGDWRNEILYQSSAWMGTNSMPMCFGTVANNYYAGSGQTLLYRFASAHPGMAMFALADGSVRPFSINMDQVILRQSLAGIGDADVVGEY</sequence>
<dbReference type="PROSITE" id="PS00409">
    <property type="entry name" value="PROKAR_NTER_METHYL"/>
    <property type="match status" value="1"/>
</dbReference>